<protein>
    <submittedName>
        <fullName evidence="8">Peptidase U62 modulator of DNA gyrase</fullName>
    </submittedName>
</protein>
<dbReference type="GO" id="GO:0006508">
    <property type="term" value="P:proteolysis"/>
    <property type="evidence" value="ECO:0007669"/>
    <property type="project" value="UniProtKB-KW"/>
</dbReference>
<dbReference type="GO" id="GO:0005829">
    <property type="term" value="C:cytosol"/>
    <property type="evidence" value="ECO:0007669"/>
    <property type="project" value="TreeGrafter"/>
</dbReference>
<evidence type="ECO:0000313" key="9">
    <source>
        <dbReference type="Proteomes" id="UP000002384"/>
    </source>
</evidence>
<dbReference type="Pfam" id="PF19289">
    <property type="entry name" value="PmbA_TldD_3rd"/>
    <property type="match status" value="1"/>
</dbReference>
<dbReference type="STRING" id="65393.PCC7424_4478"/>
<evidence type="ECO:0000259" key="7">
    <source>
        <dbReference type="Pfam" id="PF19290"/>
    </source>
</evidence>
<dbReference type="InterPro" id="IPR002510">
    <property type="entry name" value="Metalloprtase-TldD/E_N"/>
</dbReference>
<evidence type="ECO:0000259" key="6">
    <source>
        <dbReference type="Pfam" id="PF19289"/>
    </source>
</evidence>
<evidence type="ECO:0000313" key="8">
    <source>
        <dbReference type="EMBL" id="ACK72842.1"/>
    </source>
</evidence>
<dbReference type="HOGENOM" id="CLU_026425_1_2_3"/>
<sequence>MSNSITESKNLLTELINRYRNQVDFISIRLEQSQGTNILLRGNKVETLSEGIAIGGQVRVCHKGGWGFATFNQLSTLVQRLEEAISFSKMVGDEETILAPVEPIEIVCQLPLNGTDPREISLAQKKSLCDRYNTILRNYSDKITTTSVRYGDSNHTILLATSDGTLIEQSWIDLEMRFSATARDGETVQTGRETSGSRRGYEDLMTLDQQVEDSAKRAVEALSLPSVKGNTYTVVIDPILTGLFVHEAFGHLSEADMLYENPDLLEVMSMGKRFGPEELQIFDGAAPQGHRGSYFYDDEGTPAKTTQLIKDGVLVGRLHSRETAGKLGEEPTGNARCLNYHYSPIVRMTNTWIERGKTPVKELFNGIKEGVYARNWLGGMTNGEMFTFSAGEAWMIREGQIAEPVRDVTLSGNVFKTLANIEAIGDDFAWDESGGCGKGGQSGLAVGCGGPSLRIRDVVVGGEAV</sequence>
<dbReference type="PANTHER" id="PTHR30624:SF0">
    <property type="entry name" value="METALLOPROTEASE SLR0863"/>
    <property type="match status" value="1"/>
</dbReference>
<feature type="domain" description="Metalloprotease TldD/E C-terminal" evidence="6">
    <location>
        <begin position="231"/>
        <end position="462"/>
    </location>
</feature>
<keyword evidence="4" id="KW-0482">Metalloprotease</keyword>
<dbReference type="RefSeq" id="WP_015956426.1">
    <property type="nucleotide sequence ID" value="NC_011729.1"/>
</dbReference>
<dbReference type="eggNOG" id="COG0312">
    <property type="taxonomic scope" value="Bacteria"/>
</dbReference>
<comment type="similarity">
    <text evidence="1">Belongs to the peptidase U62 family.</text>
</comment>
<accession>B7KA68</accession>
<dbReference type="Gene3D" id="3.30.2290.10">
    <property type="entry name" value="PmbA/TldD superfamily"/>
    <property type="match status" value="1"/>
</dbReference>
<dbReference type="InterPro" id="IPR035068">
    <property type="entry name" value="TldD/PmbA_N"/>
</dbReference>
<evidence type="ECO:0000256" key="3">
    <source>
        <dbReference type="ARBA" id="ARBA00022801"/>
    </source>
</evidence>
<evidence type="ECO:0000256" key="4">
    <source>
        <dbReference type="ARBA" id="ARBA00023049"/>
    </source>
</evidence>
<gene>
    <name evidence="8" type="ordered locus">PCC7424_4478</name>
</gene>
<organism evidence="8 9">
    <name type="scientific">Gloeothece citriformis (strain PCC 7424)</name>
    <name type="common">Cyanothece sp. (strain PCC 7424)</name>
    <dbReference type="NCBI Taxonomy" id="65393"/>
    <lineage>
        <taxon>Bacteria</taxon>
        <taxon>Bacillati</taxon>
        <taxon>Cyanobacteriota</taxon>
        <taxon>Cyanophyceae</taxon>
        <taxon>Oscillatoriophycideae</taxon>
        <taxon>Chroococcales</taxon>
        <taxon>Aphanothecaceae</taxon>
        <taxon>Gloeothece</taxon>
        <taxon>Gloeothece citriformis</taxon>
    </lineage>
</organism>
<dbReference type="InterPro" id="IPR036059">
    <property type="entry name" value="TldD/PmbA_sf"/>
</dbReference>
<dbReference type="PANTHER" id="PTHR30624">
    <property type="entry name" value="UNCHARACTERIZED PROTEIN TLDD AND PMBA"/>
    <property type="match status" value="1"/>
</dbReference>
<evidence type="ECO:0000259" key="5">
    <source>
        <dbReference type="Pfam" id="PF01523"/>
    </source>
</evidence>
<keyword evidence="2" id="KW-0645">Protease</keyword>
<keyword evidence="3" id="KW-0378">Hydrolase</keyword>
<name>B7KA68_GLOC7</name>
<dbReference type="InterPro" id="IPR045570">
    <property type="entry name" value="Metalloprtase-TldD/E_cen_dom"/>
</dbReference>
<dbReference type="Proteomes" id="UP000002384">
    <property type="component" value="Chromosome"/>
</dbReference>
<dbReference type="InterPro" id="IPR051463">
    <property type="entry name" value="Peptidase_U62_metallo"/>
</dbReference>
<proteinExistence type="inferred from homology"/>
<feature type="domain" description="Metalloprotease TldD/E N-terminal" evidence="5">
    <location>
        <begin position="28"/>
        <end position="85"/>
    </location>
</feature>
<keyword evidence="9" id="KW-1185">Reference proteome</keyword>
<dbReference type="InterPro" id="IPR045569">
    <property type="entry name" value="Metalloprtase-TldD/E_C"/>
</dbReference>
<evidence type="ECO:0000256" key="2">
    <source>
        <dbReference type="ARBA" id="ARBA00022670"/>
    </source>
</evidence>
<dbReference type="EMBL" id="CP001291">
    <property type="protein sequence ID" value="ACK72842.1"/>
    <property type="molecule type" value="Genomic_DNA"/>
</dbReference>
<dbReference type="Pfam" id="PF01523">
    <property type="entry name" value="PmbA_TldD_1st"/>
    <property type="match status" value="1"/>
</dbReference>
<feature type="domain" description="Metalloprotease TldD/E central" evidence="7">
    <location>
        <begin position="116"/>
        <end position="222"/>
    </location>
</feature>
<reference evidence="9" key="1">
    <citation type="journal article" date="2011" name="MBio">
        <title>Novel metabolic attributes of the genus Cyanothece, comprising a group of unicellular nitrogen-fixing Cyanobacteria.</title>
        <authorList>
            <person name="Bandyopadhyay A."/>
            <person name="Elvitigala T."/>
            <person name="Welsh E."/>
            <person name="Stockel J."/>
            <person name="Liberton M."/>
            <person name="Min H."/>
            <person name="Sherman L.A."/>
            <person name="Pakrasi H.B."/>
        </authorList>
    </citation>
    <scope>NUCLEOTIDE SEQUENCE [LARGE SCALE GENOMIC DNA]</scope>
    <source>
        <strain evidence="9">PCC 7424</strain>
    </source>
</reference>
<dbReference type="AlphaFoldDB" id="B7KA68"/>
<dbReference type="SUPFAM" id="SSF111283">
    <property type="entry name" value="Putative modulator of DNA gyrase, PmbA/TldD"/>
    <property type="match status" value="1"/>
</dbReference>
<evidence type="ECO:0000256" key="1">
    <source>
        <dbReference type="ARBA" id="ARBA00005836"/>
    </source>
</evidence>
<dbReference type="GO" id="GO:0008237">
    <property type="term" value="F:metallopeptidase activity"/>
    <property type="evidence" value="ECO:0007669"/>
    <property type="project" value="UniProtKB-KW"/>
</dbReference>
<dbReference type="PIRSF" id="PIRSF004919">
    <property type="entry name" value="TldD"/>
    <property type="match status" value="1"/>
</dbReference>
<dbReference type="FunFam" id="3.30.2290.10:FF:000003">
    <property type="entry name" value="Zinc-dependent protease, TldD/PmbA family"/>
    <property type="match status" value="1"/>
</dbReference>
<dbReference type="KEGG" id="cyc:PCC7424_4478"/>
<dbReference type="OrthoDB" id="9803213at2"/>
<dbReference type="Pfam" id="PF19290">
    <property type="entry name" value="PmbA_TldD_2nd"/>
    <property type="match status" value="1"/>
</dbReference>
<dbReference type="InterPro" id="IPR025502">
    <property type="entry name" value="TldD"/>
</dbReference>